<dbReference type="InterPro" id="IPR000182">
    <property type="entry name" value="GNAT_dom"/>
</dbReference>
<evidence type="ECO:0000259" key="1">
    <source>
        <dbReference type="PROSITE" id="PS51186"/>
    </source>
</evidence>
<dbReference type="EMBL" id="PIQN01000017">
    <property type="protein sequence ID" value="PKA41554.1"/>
    <property type="molecule type" value="Genomic_DNA"/>
</dbReference>
<dbReference type="Pfam" id="PF00583">
    <property type="entry name" value="Acetyltransf_1"/>
    <property type="match status" value="1"/>
</dbReference>
<name>A0A2N0D631_RHISU</name>
<organism evidence="2 3">
    <name type="scientific">Rhizobium sullae</name>
    <name type="common">Rhizobium hedysari</name>
    <dbReference type="NCBI Taxonomy" id="50338"/>
    <lineage>
        <taxon>Bacteria</taxon>
        <taxon>Pseudomonadati</taxon>
        <taxon>Pseudomonadota</taxon>
        <taxon>Alphaproteobacteria</taxon>
        <taxon>Hyphomicrobiales</taxon>
        <taxon>Rhizobiaceae</taxon>
        <taxon>Rhizobium/Agrobacterium group</taxon>
        <taxon>Rhizobium</taxon>
    </lineage>
</organism>
<evidence type="ECO:0000313" key="2">
    <source>
        <dbReference type="EMBL" id="PKA41554.1"/>
    </source>
</evidence>
<dbReference type="InterPro" id="IPR016181">
    <property type="entry name" value="Acyl_CoA_acyltransferase"/>
</dbReference>
<dbReference type="Proteomes" id="UP000232164">
    <property type="component" value="Unassembled WGS sequence"/>
</dbReference>
<dbReference type="STRING" id="1041146.GCA_000427985_06863"/>
<dbReference type="CDD" id="cd04301">
    <property type="entry name" value="NAT_SF"/>
    <property type="match status" value="1"/>
</dbReference>
<protein>
    <submittedName>
        <fullName evidence="2">GNAT family N-acetyltransferase</fullName>
    </submittedName>
</protein>
<proteinExistence type="predicted"/>
<reference evidence="2 3" key="2">
    <citation type="submission" date="2017-12" db="EMBL/GenBank/DDBJ databases">
        <title>Genome sequence of Rhizobium sullae HCNT1 isolated from Sulla coronaria nodules and featuring peculiar denitrification phenotypes.</title>
        <authorList>
            <person name="De Diego-Diaz B."/>
            <person name="Treu L."/>
            <person name="Campanaro S."/>
            <person name="Da Silva Duarte V."/>
            <person name="Basaglia M."/>
            <person name="Favaro L."/>
            <person name="Casella S."/>
            <person name="Squartini A."/>
        </authorList>
    </citation>
    <scope>NUCLEOTIDE SEQUENCE [LARGE SCALE GENOMIC DNA]</scope>
    <source>
        <strain evidence="2 3">HCNT1</strain>
    </source>
</reference>
<feature type="domain" description="N-acetyltransferase" evidence="1">
    <location>
        <begin position="7"/>
        <end position="168"/>
    </location>
</feature>
<accession>A0A2N0D631</accession>
<sequence length="168" mass="18540">MESGITISLEPVSPADLGEVDTIFDELTAYSQHVDGVLRRDNAAYEFATALPPGYDPRQKHAFLANCQGAPVGLLDIIDGYPMPGTEFIGLLAVRESAQDSGVGRALFREAERFARDHLRARTLRLAVVETNPVMGFWIKMGFRPTGEVKPFEGKMIKSRSALMEKEL</sequence>
<dbReference type="SUPFAM" id="SSF55729">
    <property type="entry name" value="Acyl-CoA N-acyltransferases (Nat)"/>
    <property type="match status" value="1"/>
</dbReference>
<dbReference type="Gene3D" id="3.40.630.30">
    <property type="match status" value="1"/>
</dbReference>
<dbReference type="PROSITE" id="PS51186">
    <property type="entry name" value="GNAT"/>
    <property type="match status" value="1"/>
</dbReference>
<dbReference type="GO" id="GO:0016747">
    <property type="term" value="F:acyltransferase activity, transferring groups other than amino-acyl groups"/>
    <property type="evidence" value="ECO:0007669"/>
    <property type="project" value="InterPro"/>
</dbReference>
<keyword evidence="2" id="KW-0808">Transferase</keyword>
<gene>
    <name evidence="2" type="ORF">CWR43_22340</name>
</gene>
<evidence type="ECO:0000313" key="3">
    <source>
        <dbReference type="Proteomes" id="UP000232164"/>
    </source>
</evidence>
<dbReference type="AlphaFoldDB" id="A0A2N0D631"/>
<dbReference type="RefSeq" id="WP_051336560.1">
    <property type="nucleotide sequence ID" value="NZ_PIQN01000017.1"/>
</dbReference>
<reference evidence="2 3" key="1">
    <citation type="submission" date="2017-11" db="EMBL/GenBank/DDBJ databases">
        <authorList>
            <person name="Han C.G."/>
        </authorList>
    </citation>
    <scope>NUCLEOTIDE SEQUENCE [LARGE SCALE GENOMIC DNA]</scope>
    <source>
        <strain evidence="2 3">HCNT1</strain>
    </source>
</reference>
<comment type="caution">
    <text evidence="2">The sequence shown here is derived from an EMBL/GenBank/DDBJ whole genome shotgun (WGS) entry which is preliminary data.</text>
</comment>